<gene>
    <name evidence="6" type="primary">gufA</name>
    <name evidence="6" type="ORF">HAHE_05850</name>
</gene>
<dbReference type="InterPro" id="IPR003689">
    <property type="entry name" value="ZIP"/>
</dbReference>
<dbReference type="Pfam" id="PF02535">
    <property type="entry name" value="Zip"/>
    <property type="match status" value="1"/>
</dbReference>
<dbReference type="Proteomes" id="UP001374893">
    <property type="component" value="Chromosome"/>
</dbReference>
<feature type="transmembrane region" description="Helical" evidence="5">
    <location>
        <begin position="111"/>
        <end position="137"/>
    </location>
</feature>
<dbReference type="RefSeq" id="WP_338688499.1">
    <property type="nucleotide sequence ID" value="NZ_AP024702.1"/>
</dbReference>
<evidence type="ECO:0000256" key="1">
    <source>
        <dbReference type="ARBA" id="ARBA00004141"/>
    </source>
</evidence>
<feature type="transmembrane region" description="Helical" evidence="5">
    <location>
        <begin position="214"/>
        <end position="235"/>
    </location>
</feature>
<reference evidence="6 7" key="1">
    <citation type="submission" date="2021-06" db="EMBL/GenBank/DDBJ databases">
        <title>Complete genome of Haloferula helveola possessing various polysaccharide degrading enzymes.</title>
        <authorList>
            <person name="Takami H."/>
            <person name="Huang C."/>
            <person name="Hamasaki K."/>
        </authorList>
    </citation>
    <scope>NUCLEOTIDE SEQUENCE [LARGE SCALE GENOMIC DNA]</scope>
    <source>
        <strain evidence="6 7">CN-1</strain>
    </source>
</reference>
<comment type="subcellular location">
    <subcellularLocation>
        <location evidence="1">Membrane</location>
        <topology evidence="1">Multi-pass membrane protein</topology>
    </subcellularLocation>
</comment>
<evidence type="ECO:0000256" key="4">
    <source>
        <dbReference type="ARBA" id="ARBA00023136"/>
    </source>
</evidence>
<accession>A0ABN6GZG9</accession>
<name>A0ABN6GZG9_9BACT</name>
<feature type="transmembrane region" description="Helical" evidence="5">
    <location>
        <begin position="157"/>
        <end position="178"/>
    </location>
</feature>
<keyword evidence="3 5" id="KW-1133">Transmembrane helix</keyword>
<keyword evidence="7" id="KW-1185">Reference proteome</keyword>
<evidence type="ECO:0000256" key="3">
    <source>
        <dbReference type="ARBA" id="ARBA00022989"/>
    </source>
</evidence>
<feature type="transmembrane region" description="Helical" evidence="5">
    <location>
        <begin position="184"/>
        <end position="202"/>
    </location>
</feature>
<evidence type="ECO:0000256" key="2">
    <source>
        <dbReference type="ARBA" id="ARBA00022692"/>
    </source>
</evidence>
<keyword evidence="2 5" id="KW-0812">Transmembrane</keyword>
<feature type="transmembrane region" description="Helical" evidence="5">
    <location>
        <begin position="72"/>
        <end position="91"/>
    </location>
</feature>
<protein>
    <submittedName>
        <fullName evidence="6">ZIP family metal transporter</fullName>
    </submittedName>
</protein>
<proteinExistence type="predicted"/>
<dbReference type="EMBL" id="AP024702">
    <property type="protein sequence ID" value="BCX46677.1"/>
    <property type="molecule type" value="Genomic_DNA"/>
</dbReference>
<feature type="transmembrane region" description="Helical" evidence="5">
    <location>
        <begin position="41"/>
        <end position="60"/>
    </location>
</feature>
<keyword evidence="4 5" id="KW-0472">Membrane</keyword>
<evidence type="ECO:0000256" key="5">
    <source>
        <dbReference type="SAM" id="Phobius"/>
    </source>
</evidence>
<sequence>MDGQLAIILLTLLAGATIPLGGLLASFESIQPRWMKDELRHFIIAFGGGALLAAVALVLVPEGIKAVPVWQVALWMVTGSLAFMGLDLRLAKNGSPAAQLTAMLADFVPEALALGAAAAGGGSAGLVLALLIALQNLPEGFNSFREVRHAGNSTRHVLLIFCMLTLLGPICGLTGYHLLAGHDALIGAIMLFASGGILYLVFQDIAPQAKLARHWTPPLGAVAGFLLGLIGELLLNPG</sequence>
<evidence type="ECO:0000313" key="7">
    <source>
        <dbReference type="Proteomes" id="UP001374893"/>
    </source>
</evidence>
<evidence type="ECO:0000313" key="6">
    <source>
        <dbReference type="EMBL" id="BCX46677.1"/>
    </source>
</evidence>
<organism evidence="6 7">
    <name type="scientific">Haloferula helveola</name>
    <dbReference type="NCBI Taxonomy" id="490095"/>
    <lineage>
        <taxon>Bacteria</taxon>
        <taxon>Pseudomonadati</taxon>
        <taxon>Verrucomicrobiota</taxon>
        <taxon>Verrucomicrobiia</taxon>
        <taxon>Verrucomicrobiales</taxon>
        <taxon>Verrucomicrobiaceae</taxon>
        <taxon>Haloferula</taxon>
    </lineage>
</organism>